<dbReference type="RefSeq" id="WP_013685078.1">
    <property type="nucleotide sequence ID" value="NC_015321.1"/>
</dbReference>
<name>F2IDC8_FLUTR</name>
<gene>
    <name evidence="1" type="ordered locus">Fluta_0295</name>
</gene>
<evidence type="ECO:0000313" key="2">
    <source>
        <dbReference type="Proteomes" id="UP000007463"/>
    </source>
</evidence>
<accession>F2IDC8</accession>
<keyword evidence="2" id="KW-1185">Reference proteome</keyword>
<dbReference type="AlphaFoldDB" id="F2IDC8"/>
<dbReference type="EMBL" id="CP002542">
    <property type="protein sequence ID" value="AEA42304.1"/>
    <property type="molecule type" value="Genomic_DNA"/>
</dbReference>
<dbReference type="Proteomes" id="UP000007463">
    <property type="component" value="Chromosome"/>
</dbReference>
<dbReference type="KEGG" id="fte:Fluta_0295"/>
<dbReference type="HOGENOM" id="CLU_945793_0_0_10"/>
<sequence precursor="true">MSGIHFPFRFICFSLLAIGLHACGLKFTPSPSLAELANTRKTKLEDQLRADFDAVNKAYIPLTYGQSVTVKPISYQRLDSLFEAKYQLSQRGMSTKEIDPQIETQKMILLSDTTEVLFMETHWFELVQDTTYEFIIANCYLNNRNILRKMEYVDYFTTGKWNHTWAERYMEEDWFTQNLGYTPNEDLKFYEMMKGKEFNLVGEEKAAFLENVFLVMRFANGAGNLSYQTIMIKLAAHQLKNEIPDFKVGDYEFSFKKELNPFTKQTEYIVEALSVEDKNILITRKYDSFFMPLN</sequence>
<reference evidence="2" key="2">
    <citation type="submission" date="2011-02" db="EMBL/GenBank/DDBJ databases">
        <title>The complete genome of Fluviicola taffensis DSM 16823.</title>
        <authorList>
            <consortium name="US DOE Joint Genome Institute (JGI-PGF)"/>
            <person name="Lucas S."/>
            <person name="Copeland A."/>
            <person name="Lapidus A."/>
            <person name="Bruce D."/>
            <person name="Goodwin L."/>
            <person name="Pitluck S."/>
            <person name="Kyrpides N."/>
            <person name="Mavromatis K."/>
            <person name="Ivanova N."/>
            <person name="Mikhailova N."/>
            <person name="Pagani I."/>
            <person name="Chertkov O."/>
            <person name="Detter J.C."/>
            <person name="Han C."/>
            <person name="Tapia R."/>
            <person name="Land M."/>
            <person name="Hauser L."/>
            <person name="Markowitz V."/>
            <person name="Cheng J.-F."/>
            <person name="Hugenholtz P."/>
            <person name="Woyke T."/>
            <person name="Wu D."/>
            <person name="Tindall B."/>
            <person name="Pomrenke H.G."/>
            <person name="Brambilla E."/>
            <person name="Klenk H.-P."/>
            <person name="Eisen J.A."/>
        </authorList>
    </citation>
    <scope>NUCLEOTIDE SEQUENCE [LARGE SCALE GENOMIC DNA]</scope>
    <source>
        <strain evidence="2">DSM 16823 / RW262 / RW262</strain>
    </source>
</reference>
<evidence type="ECO:0000313" key="1">
    <source>
        <dbReference type="EMBL" id="AEA42304.1"/>
    </source>
</evidence>
<proteinExistence type="predicted"/>
<reference evidence="1 2" key="1">
    <citation type="journal article" date="2011" name="Stand. Genomic Sci.">
        <title>Complete genome sequence of the gliding freshwater bacterium Fluviicola taffensis type strain (RW262).</title>
        <authorList>
            <person name="Woyke T."/>
            <person name="Chertkov O."/>
            <person name="Lapidus A."/>
            <person name="Nolan M."/>
            <person name="Lucas S."/>
            <person name="Del Rio T.G."/>
            <person name="Tice H."/>
            <person name="Cheng J.F."/>
            <person name="Tapia R."/>
            <person name="Han C."/>
            <person name="Goodwin L."/>
            <person name="Pitluck S."/>
            <person name="Liolios K."/>
            <person name="Pagani I."/>
            <person name="Ivanova N."/>
            <person name="Huntemann M."/>
            <person name="Mavromatis K."/>
            <person name="Mikhailova N."/>
            <person name="Pati A."/>
            <person name="Chen A."/>
            <person name="Palaniappan K."/>
            <person name="Land M."/>
            <person name="Hauser L."/>
            <person name="Brambilla E.M."/>
            <person name="Rohde M."/>
            <person name="Mwirichia R."/>
            <person name="Sikorski J."/>
            <person name="Tindall B.J."/>
            <person name="Goker M."/>
            <person name="Bristow J."/>
            <person name="Eisen J.A."/>
            <person name="Markowitz V."/>
            <person name="Hugenholtz P."/>
            <person name="Klenk H.P."/>
            <person name="Kyrpides N.C."/>
        </authorList>
    </citation>
    <scope>NUCLEOTIDE SEQUENCE [LARGE SCALE GENOMIC DNA]</scope>
    <source>
        <strain evidence="2">DSM 16823 / RW262 / RW262</strain>
    </source>
</reference>
<protein>
    <submittedName>
        <fullName evidence="1">Uncharacterized protein</fullName>
    </submittedName>
</protein>
<dbReference type="OrthoDB" id="9553345at2"/>
<organism evidence="1 2">
    <name type="scientific">Fluviicola taffensis (strain DSM 16823 / NCIMB 13979 / RW262)</name>
    <dbReference type="NCBI Taxonomy" id="755732"/>
    <lineage>
        <taxon>Bacteria</taxon>
        <taxon>Pseudomonadati</taxon>
        <taxon>Bacteroidota</taxon>
        <taxon>Flavobacteriia</taxon>
        <taxon>Flavobacteriales</taxon>
        <taxon>Crocinitomicaceae</taxon>
        <taxon>Fluviicola</taxon>
    </lineage>
</organism>